<dbReference type="OrthoDB" id="2986513at2"/>
<sequence>MILLSIGYSKSSGDIYDRLVDLCKFFKDKGINIAIAESDVGEMHYIKCILKDTEKDITSFENCRDMFYSYASSIVYDLISREYEKEIFDKILKDNYGYLSEVDLGEIENRCMAVINGTGTLTTAEGLLLSINRRNSILKKIEEFLQESSEIILDGFVRFRMKEINRELTNIIDRVVEEFVIEKEYSEFIKLLKYFVEIQESKYDSLDIIINSSGDYIVEDSKSGDITKEFFEDFNVDSIKGDVNKHDILISALITNAPARIVFHGIENAQSQETIDTVKSIFGEKITYCTGCEKCKKLIEARSQK</sequence>
<gene>
    <name evidence="1" type="ORF">EDD71_10957</name>
</gene>
<reference evidence="1 2" key="1">
    <citation type="submission" date="2019-03" db="EMBL/GenBank/DDBJ databases">
        <title>Genomic Encyclopedia of Type Strains, Phase IV (KMG-IV): sequencing the most valuable type-strain genomes for metagenomic binning, comparative biology and taxonomic classification.</title>
        <authorList>
            <person name="Goeker M."/>
        </authorList>
    </citation>
    <scope>NUCLEOTIDE SEQUENCE [LARGE SCALE GENOMIC DNA]</scope>
    <source>
        <strain evidence="1 2">DSM 24455</strain>
    </source>
</reference>
<dbReference type="RefSeq" id="WP_133628017.1">
    <property type="nucleotide sequence ID" value="NZ_SOAZ01000009.1"/>
</dbReference>
<dbReference type="Pfam" id="PF08812">
    <property type="entry name" value="YtxC"/>
    <property type="match status" value="1"/>
</dbReference>
<accession>A0A4R7KPI9</accession>
<comment type="caution">
    <text evidence="1">The sequence shown here is derived from an EMBL/GenBank/DDBJ whole genome shotgun (WGS) entry which is preliminary data.</text>
</comment>
<evidence type="ECO:0000313" key="1">
    <source>
        <dbReference type="EMBL" id="TDT61050.1"/>
    </source>
</evidence>
<name>A0A4R7KPI9_9CLOT</name>
<keyword evidence="2" id="KW-1185">Reference proteome</keyword>
<dbReference type="Proteomes" id="UP000295325">
    <property type="component" value="Unassembled WGS sequence"/>
</dbReference>
<proteinExistence type="predicted"/>
<protein>
    <submittedName>
        <fullName evidence="1">Putative sporulation protein YtxC</fullName>
    </submittedName>
</protein>
<dbReference type="AlphaFoldDB" id="A0A4R7KPI9"/>
<evidence type="ECO:0000313" key="2">
    <source>
        <dbReference type="Proteomes" id="UP000295325"/>
    </source>
</evidence>
<organism evidence="1 2">
    <name type="scientific">Fonticella tunisiensis</name>
    <dbReference type="NCBI Taxonomy" id="1096341"/>
    <lineage>
        <taxon>Bacteria</taxon>
        <taxon>Bacillati</taxon>
        <taxon>Bacillota</taxon>
        <taxon>Clostridia</taxon>
        <taxon>Eubacteriales</taxon>
        <taxon>Clostridiaceae</taxon>
        <taxon>Fonticella</taxon>
    </lineage>
</organism>
<dbReference type="InterPro" id="IPR014199">
    <property type="entry name" value="Spore_YtxC"/>
</dbReference>
<dbReference type="EMBL" id="SOAZ01000009">
    <property type="protein sequence ID" value="TDT61050.1"/>
    <property type="molecule type" value="Genomic_DNA"/>
</dbReference>